<feature type="binding site" evidence="4 6">
    <location>
        <position position="110"/>
    </location>
    <ligand>
        <name>substrate</name>
    </ligand>
</feature>
<dbReference type="EMBL" id="RSAS01000834">
    <property type="protein sequence ID" value="RRR66688.1"/>
    <property type="molecule type" value="Genomic_DNA"/>
</dbReference>
<dbReference type="InterPro" id="IPR020094">
    <property type="entry name" value="TruA/RsuA/RluB/E/F_N"/>
</dbReference>
<dbReference type="GO" id="GO:0003723">
    <property type="term" value="F:RNA binding"/>
    <property type="evidence" value="ECO:0007669"/>
    <property type="project" value="InterPro"/>
</dbReference>
<dbReference type="InterPro" id="IPR020095">
    <property type="entry name" value="PsdUridine_synth_TruA_C"/>
</dbReference>
<dbReference type="NCBIfam" id="TIGR00071">
    <property type="entry name" value="hisT_truA"/>
    <property type="match status" value="1"/>
</dbReference>
<name>A0A426TS37_9CHLR</name>
<comment type="subunit">
    <text evidence="4">Homodimer.</text>
</comment>
<dbReference type="EC" id="5.4.99.12" evidence="4"/>
<keyword evidence="3 4" id="KW-0413">Isomerase</keyword>
<dbReference type="CDD" id="cd02570">
    <property type="entry name" value="PseudoU_synth_EcTruA"/>
    <property type="match status" value="1"/>
</dbReference>
<dbReference type="GO" id="GO:0005524">
    <property type="term" value="F:ATP binding"/>
    <property type="evidence" value="ECO:0007669"/>
    <property type="project" value="InterPro"/>
</dbReference>
<dbReference type="Pfam" id="PF01416">
    <property type="entry name" value="PseudoU_synth_1"/>
    <property type="match status" value="2"/>
</dbReference>
<dbReference type="InterPro" id="IPR002078">
    <property type="entry name" value="Sigma_54_int"/>
</dbReference>
<evidence type="ECO:0000313" key="10">
    <source>
        <dbReference type="Proteomes" id="UP000280307"/>
    </source>
</evidence>
<dbReference type="InterPro" id="IPR001406">
    <property type="entry name" value="PsdUridine_synth_TruA"/>
</dbReference>
<dbReference type="Gene3D" id="3.30.70.660">
    <property type="entry name" value="Pseudouridine synthase I, catalytic domain, C-terminal subdomain"/>
    <property type="match status" value="1"/>
</dbReference>
<gene>
    <name evidence="4 9" type="primary">truA</name>
    <name evidence="9" type="ORF">EI684_20265</name>
</gene>
<dbReference type="SUPFAM" id="SSF55120">
    <property type="entry name" value="Pseudouridine synthase"/>
    <property type="match status" value="1"/>
</dbReference>
<dbReference type="PROSITE" id="PS50045">
    <property type="entry name" value="SIGMA54_INTERACT_4"/>
    <property type="match status" value="1"/>
</dbReference>
<dbReference type="PANTHER" id="PTHR11142:SF0">
    <property type="entry name" value="TRNA PSEUDOURIDINE SYNTHASE-LIKE 1"/>
    <property type="match status" value="1"/>
</dbReference>
<accession>A0A426TS37</accession>
<evidence type="ECO:0000256" key="1">
    <source>
        <dbReference type="ARBA" id="ARBA00009375"/>
    </source>
</evidence>
<evidence type="ECO:0000313" key="9">
    <source>
        <dbReference type="EMBL" id="RRR66688.1"/>
    </source>
</evidence>
<evidence type="ECO:0000256" key="5">
    <source>
        <dbReference type="PIRSR" id="PIRSR001430-1"/>
    </source>
</evidence>
<comment type="caution">
    <text evidence="9">The sequence shown here is derived from an EMBL/GenBank/DDBJ whole genome shotgun (WGS) entry which is preliminary data.</text>
</comment>
<dbReference type="AlphaFoldDB" id="A0A426TS37"/>
<protein>
    <recommendedName>
        <fullName evidence="4">tRNA pseudouridine synthase A</fullName>
        <ecNumber evidence="4">5.4.99.12</ecNumber>
    </recommendedName>
    <alternativeName>
        <fullName evidence="4">tRNA pseudouridine(38-40) synthase</fullName>
    </alternativeName>
    <alternativeName>
        <fullName evidence="4">tRNA pseudouridylate synthase I</fullName>
    </alternativeName>
    <alternativeName>
        <fullName evidence="4">tRNA-uridine isomerase I</fullName>
    </alternativeName>
</protein>
<dbReference type="GO" id="GO:0160147">
    <property type="term" value="F:tRNA pseudouridine(38-40) synthase activity"/>
    <property type="evidence" value="ECO:0007669"/>
    <property type="project" value="UniProtKB-EC"/>
</dbReference>
<comment type="similarity">
    <text evidence="1 4 7">Belongs to the tRNA pseudouridine synthase TruA family.</text>
</comment>
<comment type="catalytic activity">
    <reaction evidence="4 7">
        <text>uridine(38/39/40) in tRNA = pseudouridine(38/39/40) in tRNA</text>
        <dbReference type="Rhea" id="RHEA:22376"/>
        <dbReference type="Rhea" id="RHEA-COMP:10085"/>
        <dbReference type="Rhea" id="RHEA-COMP:10087"/>
        <dbReference type="ChEBI" id="CHEBI:65314"/>
        <dbReference type="ChEBI" id="CHEBI:65315"/>
        <dbReference type="EC" id="5.4.99.12"/>
    </reaction>
</comment>
<evidence type="ECO:0000259" key="8">
    <source>
        <dbReference type="PROSITE" id="PS50045"/>
    </source>
</evidence>
<dbReference type="GO" id="GO:0031119">
    <property type="term" value="P:tRNA pseudouridine synthesis"/>
    <property type="evidence" value="ECO:0007669"/>
    <property type="project" value="UniProtKB-UniRule"/>
</dbReference>
<evidence type="ECO:0000256" key="6">
    <source>
        <dbReference type="PIRSR" id="PIRSR001430-2"/>
    </source>
</evidence>
<evidence type="ECO:0000256" key="2">
    <source>
        <dbReference type="ARBA" id="ARBA00022694"/>
    </source>
</evidence>
<dbReference type="FunFam" id="3.30.70.580:FF:000001">
    <property type="entry name" value="tRNA pseudouridine synthase A"/>
    <property type="match status" value="1"/>
</dbReference>
<dbReference type="GO" id="GO:0006355">
    <property type="term" value="P:regulation of DNA-templated transcription"/>
    <property type="evidence" value="ECO:0007669"/>
    <property type="project" value="InterPro"/>
</dbReference>
<sequence>MRNIALLLAYDGTDFIGSQLQNQGRSIQGALEAAWEELTQERRRFTLAGRTDAGVHAHGQVANVRGMTRHPLTTVVRGMNALLPADVRILAAREVDAEFHARYSATRREYRYLLDVEPVALPTLRQLTLHVEGRLDVAAMTVALPLLEGTHDFAAFTVQSPQQKSTVRTIYVAHVSEVELFGRRLIAIDLAANAFLQHMVRVIVGTMLQVGRGRMTAVQLQHVLEGRERKAAGRTAPAHGLTLTAVRYPSTLLCWDDV</sequence>
<comment type="function">
    <text evidence="4">Formation of pseudouridine at positions 38, 39 and 40 in the anticodon stem and loop of transfer RNAs.</text>
</comment>
<keyword evidence="2 4" id="KW-0819">tRNA processing</keyword>
<reference evidence="9 10" key="1">
    <citation type="submission" date="2018-12" db="EMBL/GenBank/DDBJ databases">
        <title>Genome Sequence of Candidatus Viridilinea halotolerans isolated from saline sulfide-rich spring.</title>
        <authorList>
            <person name="Grouzdev D.S."/>
            <person name="Burganskaya E.I."/>
            <person name="Krutkina M.S."/>
            <person name="Sukhacheva M.V."/>
            <person name="Gorlenko V.M."/>
        </authorList>
    </citation>
    <scope>NUCLEOTIDE SEQUENCE [LARGE SCALE GENOMIC DNA]</scope>
    <source>
        <strain evidence="9">Chok-6</strain>
    </source>
</reference>
<dbReference type="Proteomes" id="UP000280307">
    <property type="component" value="Unassembled WGS sequence"/>
</dbReference>
<dbReference type="PANTHER" id="PTHR11142">
    <property type="entry name" value="PSEUDOURIDYLATE SYNTHASE"/>
    <property type="match status" value="1"/>
</dbReference>
<proteinExistence type="inferred from homology"/>
<evidence type="ECO:0000256" key="4">
    <source>
        <dbReference type="HAMAP-Rule" id="MF_00171"/>
    </source>
</evidence>
<feature type="domain" description="Sigma-54 factor interaction" evidence="8">
    <location>
        <begin position="36"/>
        <end position="126"/>
    </location>
</feature>
<dbReference type="HAMAP" id="MF_00171">
    <property type="entry name" value="TruA"/>
    <property type="match status" value="1"/>
</dbReference>
<comment type="caution">
    <text evidence="4">Lacks conserved residue(s) required for the propagation of feature annotation.</text>
</comment>
<dbReference type="InterPro" id="IPR020103">
    <property type="entry name" value="PsdUridine_synth_cat_dom_sf"/>
</dbReference>
<organism evidence="9 10">
    <name type="scientific">Candidatus Viridilinea halotolerans</name>
    <dbReference type="NCBI Taxonomy" id="2491704"/>
    <lineage>
        <taxon>Bacteria</taxon>
        <taxon>Bacillati</taxon>
        <taxon>Chloroflexota</taxon>
        <taxon>Chloroflexia</taxon>
        <taxon>Chloroflexales</taxon>
        <taxon>Chloroflexineae</taxon>
        <taxon>Oscillochloridaceae</taxon>
        <taxon>Candidatus Viridilinea</taxon>
    </lineage>
</organism>
<dbReference type="Gene3D" id="3.30.70.580">
    <property type="entry name" value="Pseudouridine synthase I, catalytic domain, N-terminal subdomain"/>
    <property type="match status" value="1"/>
</dbReference>
<dbReference type="PIRSF" id="PIRSF001430">
    <property type="entry name" value="tRNA_psdUrid_synth"/>
    <property type="match status" value="1"/>
</dbReference>
<evidence type="ECO:0000256" key="3">
    <source>
        <dbReference type="ARBA" id="ARBA00023235"/>
    </source>
</evidence>
<dbReference type="InterPro" id="IPR020097">
    <property type="entry name" value="PsdUridine_synth_TruA_a/b_dom"/>
</dbReference>
<feature type="active site" description="Nucleophile" evidence="4 5">
    <location>
        <position position="52"/>
    </location>
</feature>
<evidence type="ECO:0000256" key="7">
    <source>
        <dbReference type="RuleBase" id="RU003792"/>
    </source>
</evidence>